<accession>V8NDS5</accession>
<sequence>MSASPGPFLVWVQEVASLLMLRVRRTVLQTAILFCVLLLLLWISIFLYGSFYYSYMPTASKNRI</sequence>
<name>V8NDS5_OPHHA</name>
<keyword evidence="1" id="KW-0472">Membrane</keyword>
<feature type="transmembrane region" description="Helical" evidence="1">
    <location>
        <begin position="27"/>
        <end position="53"/>
    </location>
</feature>
<feature type="non-terminal residue" evidence="2">
    <location>
        <position position="1"/>
    </location>
</feature>
<evidence type="ECO:0000313" key="3">
    <source>
        <dbReference type="Proteomes" id="UP000018936"/>
    </source>
</evidence>
<keyword evidence="1" id="KW-0812">Transmembrane</keyword>
<dbReference type="AlphaFoldDB" id="V8NDS5"/>
<keyword evidence="3" id="KW-1185">Reference proteome</keyword>
<comment type="caution">
    <text evidence="2">The sequence shown here is derived from an EMBL/GenBank/DDBJ whole genome shotgun (WGS) entry which is preliminary data.</text>
</comment>
<organism evidence="2 3">
    <name type="scientific">Ophiophagus hannah</name>
    <name type="common">King cobra</name>
    <name type="synonym">Naja hannah</name>
    <dbReference type="NCBI Taxonomy" id="8665"/>
    <lineage>
        <taxon>Eukaryota</taxon>
        <taxon>Metazoa</taxon>
        <taxon>Chordata</taxon>
        <taxon>Craniata</taxon>
        <taxon>Vertebrata</taxon>
        <taxon>Euteleostomi</taxon>
        <taxon>Lepidosauria</taxon>
        <taxon>Squamata</taxon>
        <taxon>Bifurcata</taxon>
        <taxon>Unidentata</taxon>
        <taxon>Episquamata</taxon>
        <taxon>Toxicofera</taxon>
        <taxon>Serpentes</taxon>
        <taxon>Colubroidea</taxon>
        <taxon>Elapidae</taxon>
        <taxon>Elapinae</taxon>
        <taxon>Ophiophagus</taxon>
    </lineage>
</organism>
<keyword evidence="1" id="KW-1133">Transmembrane helix</keyword>
<evidence type="ECO:0000256" key="1">
    <source>
        <dbReference type="SAM" id="Phobius"/>
    </source>
</evidence>
<evidence type="ECO:0000313" key="2">
    <source>
        <dbReference type="EMBL" id="ETE59788.1"/>
    </source>
</evidence>
<proteinExistence type="predicted"/>
<protein>
    <submittedName>
        <fullName evidence="2">Seipin</fullName>
    </submittedName>
</protein>
<dbReference type="OrthoDB" id="3990054at2759"/>
<gene>
    <name evidence="2" type="primary">BSCL2</name>
    <name evidence="2" type="ORF">L345_14487</name>
</gene>
<reference evidence="2 3" key="1">
    <citation type="journal article" date="2013" name="Proc. Natl. Acad. Sci. U.S.A.">
        <title>The king cobra genome reveals dynamic gene evolution and adaptation in the snake venom system.</title>
        <authorList>
            <person name="Vonk F.J."/>
            <person name="Casewell N.R."/>
            <person name="Henkel C.V."/>
            <person name="Heimberg A.M."/>
            <person name="Jansen H.J."/>
            <person name="McCleary R.J."/>
            <person name="Kerkkamp H.M."/>
            <person name="Vos R.A."/>
            <person name="Guerreiro I."/>
            <person name="Calvete J.J."/>
            <person name="Wuster W."/>
            <person name="Woods A.E."/>
            <person name="Logan J.M."/>
            <person name="Harrison R.A."/>
            <person name="Castoe T.A."/>
            <person name="de Koning A.P."/>
            <person name="Pollock D.D."/>
            <person name="Yandell M."/>
            <person name="Calderon D."/>
            <person name="Renjifo C."/>
            <person name="Currier R.B."/>
            <person name="Salgado D."/>
            <person name="Pla D."/>
            <person name="Sanz L."/>
            <person name="Hyder A.S."/>
            <person name="Ribeiro J.M."/>
            <person name="Arntzen J.W."/>
            <person name="van den Thillart G.E."/>
            <person name="Boetzer M."/>
            <person name="Pirovano W."/>
            <person name="Dirks R.P."/>
            <person name="Spaink H.P."/>
            <person name="Duboule D."/>
            <person name="McGlinn E."/>
            <person name="Kini R.M."/>
            <person name="Richardson M.K."/>
        </authorList>
    </citation>
    <scope>NUCLEOTIDE SEQUENCE</scope>
    <source>
        <tissue evidence="2">Blood</tissue>
    </source>
</reference>
<dbReference type="Proteomes" id="UP000018936">
    <property type="component" value="Unassembled WGS sequence"/>
</dbReference>
<dbReference type="EMBL" id="AZIM01005236">
    <property type="protein sequence ID" value="ETE59788.1"/>
    <property type="molecule type" value="Genomic_DNA"/>
</dbReference>